<feature type="domain" description="DRBM" evidence="2">
    <location>
        <begin position="4"/>
        <end position="73"/>
    </location>
</feature>
<dbReference type="Proteomes" id="UP000027265">
    <property type="component" value="Unassembled WGS sequence"/>
</dbReference>
<dbReference type="GO" id="GO:0003723">
    <property type="term" value="F:RNA binding"/>
    <property type="evidence" value="ECO:0007669"/>
    <property type="project" value="UniProtKB-UniRule"/>
</dbReference>
<dbReference type="InParanoid" id="A0A067Q7V4"/>
<reference evidence="4" key="1">
    <citation type="journal article" date="2014" name="Proc. Natl. Acad. Sci. U.S.A.">
        <title>Extensive sampling of basidiomycete genomes demonstrates inadequacy of the white-rot/brown-rot paradigm for wood decay fungi.</title>
        <authorList>
            <person name="Riley R."/>
            <person name="Salamov A.A."/>
            <person name="Brown D.W."/>
            <person name="Nagy L.G."/>
            <person name="Floudas D."/>
            <person name="Held B.W."/>
            <person name="Levasseur A."/>
            <person name="Lombard V."/>
            <person name="Morin E."/>
            <person name="Otillar R."/>
            <person name="Lindquist E.A."/>
            <person name="Sun H."/>
            <person name="LaButti K.M."/>
            <person name="Schmutz J."/>
            <person name="Jabbour D."/>
            <person name="Luo H."/>
            <person name="Baker S.E."/>
            <person name="Pisabarro A.G."/>
            <person name="Walton J.D."/>
            <person name="Blanchette R.A."/>
            <person name="Henrissat B."/>
            <person name="Martin F."/>
            <person name="Cullen D."/>
            <person name="Hibbett D.S."/>
            <person name="Grigoriev I.V."/>
        </authorList>
    </citation>
    <scope>NUCLEOTIDE SEQUENCE [LARGE SCALE GENOMIC DNA]</scope>
    <source>
        <strain evidence="4">MUCL 33604</strain>
    </source>
</reference>
<dbReference type="InterPro" id="IPR014720">
    <property type="entry name" value="dsRBD_dom"/>
</dbReference>
<evidence type="ECO:0000313" key="3">
    <source>
        <dbReference type="EMBL" id="KDQ63039.1"/>
    </source>
</evidence>
<dbReference type="Gene3D" id="3.30.160.20">
    <property type="match status" value="1"/>
</dbReference>
<sequence length="76" mass="8230">MPNDGIVELNNFLQAKGQLTSLTWEERPTGLAHAPQWICVCKINGEPRGTGSGTHKHLAKSDAAKEALKFLTGESE</sequence>
<keyword evidence="4" id="KW-1185">Reference proteome</keyword>
<gene>
    <name evidence="3" type="ORF">JAAARDRAFT_29030</name>
</gene>
<dbReference type="AlphaFoldDB" id="A0A067Q7V4"/>
<dbReference type="HOGENOM" id="CLU_172700_0_1_1"/>
<dbReference type="SMART" id="SM00358">
    <property type="entry name" value="DSRM"/>
    <property type="match status" value="1"/>
</dbReference>
<organism evidence="3 4">
    <name type="scientific">Jaapia argillacea MUCL 33604</name>
    <dbReference type="NCBI Taxonomy" id="933084"/>
    <lineage>
        <taxon>Eukaryota</taxon>
        <taxon>Fungi</taxon>
        <taxon>Dikarya</taxon>
        <taxon>Basidiomycota</taxon>
        <taxon>Agaricomycotina</taxon>
        <taxon>Agaricomycetes</taxon>
        <taxon>Agaricomycetidae</taxon>
        <taxon>Jaapiales</taxon>
        <taxon>Jaapiaceae</taxon>
        <taxon>Jaapia</taxon>
    </lineage>
</organism>
<protein>
    <recommendedName>
        <fullName evidence="2">DRBM domain-containing protein</fullName>
    </recommendedName>
</protein>
<keyword evidence="1" id="KW-0694">RNA-binding</keyword>
<evidence type="ECO:0000256" key="1">
    <source>
        <dbReference type="PROSITE-ProRule" id="PRU00266"/>
    </source>
</evidence>
<dbReference type="PROSITE" id="PS50137">
    <property type="entry name" value="DS_RBD"/>
    <property type="match status" value="1"/>
</dbReference>
<dbReference type="Pfam" id="PF00035">
    <property type="entry name" value="dsrm"/>
    <property type="match status" value="1"/>
</dbReference>
<dbReference type="OrthoDB" id="3246846at2759"/>
<evidence type="ECO:0000313" key="4">
    <source>
        <dbReference type="Proteomes" id="UP000027265"/>
    </source>
</evidence>
<proteinExistence type="predicted"/>
<dbReference type="SUPFAM" id="SSF54768">
    <property type="entry name" value="dsRNA-binding domain-like"/>
    <property type="match status" value="1"/>
</dbReference>
<accession>A0A067Q7V4</accession>
<evidence type="ECO:0000259" key="2">
    <source>
        <dbReference type="PROSITE" id="PS50137"/>
    </source>
</evidence>
<dbReference type="EMBL" id="KL197710">
    <property type="protein sequence ID" value="KDQ63039.1"/>
    <property type="molecule type" value="Genomic_DNA"/>
</dbReference>
<name>A0A067Q7V4_9AGAM</name>